<dbReference type="InterPro" id="IPR003000">
    <property type="entry name" value="Sirtuin"/>
</dbReference>
<dbReference type="AlphaFoldDB" id="A0A161JVG3"/>
<dbReference type="InterPro" id="IPR029035">
    <property type="entry name" value="DHS-like_NAD/FAD-binding_dom"/>
</dbReference>
<dbReference type="InterPro" id="IPR026591">
    <property type="entry name" value="Sirtuin_cat_small_dom_sf"/>
</dbReference>
<evidence type="ECO:0000313" key="4">
    <source>
        <dbReference type="EMBL" id="CUV02683.1"/>
    </source>
</evidence>
<dbReference type="PROSITE" id="PS50305">
    <property type="entry name" value="SIRTUIN"/>
    <property type="match status" value="1"/>
</dbReference>
<feature type="domain" description="Deacetylase sirtuin-type" evidence="3">
    <location>
        <begin position="5"/>
        <end position="264"/>
    </location>
</feature>
<dbReference type="Pfam" id="PF02146">
    <property type="entry name" value="SIR2"/>
    <property type="match status" value="1"/>
</dbReference>
<gene>
    <name evidence="4" type="ORF">MGWOODY_Clf2637</name>
</gene>
<reference evidence="4" key="1">
    <citation type="submission" date="2015-10" db="EMBL/GenBank/DDBJ databases">
        <authorList>
            <person name="Gilbert D.G."/>
        </authorList>
    </citation>
    <scope>NUCLEOTIDE SEQUENCE</scope>
</reference>
<dbReference type="GO" id="GO:0017136">
    <property type="term" value="F:histone deacetylase activity, NAD-dependent"/>
    <property type="evidence" value="ECO:0007669"/>
    <property type="project" value="TreeGrafter"/>
</dbReference>
<sequence length="267" mass="28917">MLELTAQLSACLDDAAAVILRSKHVVALAGAGLSVESGIPPFRGPGGLWTKHGEPTNLSYREFIRDPGQWWEDRFRNEDRPGDPTYELKVAVDQAKPNPGHHALVEMEELGLLKCVVTQNVDNLHGEAGSRSLLEIHGNRTWLRCVDCGVRQPRDGYHFDSLPPRCTECGGVIKMDTVMFGEPIPEDVLLASREEAETCDCMLLVGTSGTVNPAARLPLVAKELGAKLIEINPGETALTPACDITLNGPSGELLPLLLRRLKNGEGG</sequence>
<protein>
    <submittedName>
        <fullName evidence="4">NAD-dependent protein deacetylase of SIR2 family</fullName>
    </submittedName>
</protein>
<dbReference type="Gene3D" id="3.40.50.1220">
    <property type="entry name" value="TPP-binding domain"/>
    <property type="match status" value="1"/>
</dbReference>
<name>A0A161JVG3_9ZZZZ</name>
<dbReference type="InterPro" id="IPR026590">
    <property type="entry name" value="Ssirtuin_cat_dom"/>
</dbReference>
<dbReference type="PANTHER" id="PTHR11085">
    <property type="entry name" value="NAD-DEPENDENT PROTEIN DEACYLASE SIRTUIN-5, MITOCHONDRIAL-RELATED"/>
    <property type="match status" value="1"/>
</dbReference>
<dbReference type="CDD" id="cd01407">
    <property type="entry name" value="SIR2-fam"/>
    <property type="match status" value="1"/>
</dbReference>
<dbReference type="EMBL" id="FAXA01000287">
    <property type="protein sequence ID" value="CUV02683.1"/>
    <property type="molecule type" value="Genomic_DNA"/>
</dbReference>
<evidence type="ECO:0000256" key="2">
    <source>
        <dbReference type="ARBA" id="ARBA00023027"/>
    </source>
</evidence>
<dbReference type="SUPFAM" id="SSF52467">
    <property type="entry name" value="DHS-like NAD/FAD-binding domain"/>
    <property type="match status" value="1"/>
</dbReference>
<evidence type="ECO:0000259" key="3">
    <source>
        <dbReference type="PROSITE" id="PS50305"/>
    </source>
</evidence>
<proteinExistence type="predicted"/>
<evidence type="ECO:0000256" key="1">
    <source>
        <dbReference type="ARBA" id="ARBA00022679"/>
    </source>
</evidence>
<dbReference type="Gene3D" id="3.30.1600.10">
    <property type="entry name" value="SIR2/SIRT2 'Small Domain"/>
    <property type="match status" value="1"/>
</dbReference>
<organism evidence="4">
    <name type="scientific">hydrothermal vent metagenome</name>
    <dbReference type="NCBI Taxonomy" id="652676"/>
    <lineage>
        <taxon>unclassified sequences</taxon>
        <taxon>metagenomes</taxon>
        <taxon>ecological metagenomes</taxon>
    </lineage>
</organism>
<keyword evidence="1" id="KW-0808">Transferase</keyword>
<dbReference type="GO" id="GO:0070403">
    <property type="term" value="F:NAD+ binding"/>
    <property type="evidence" value="ECO:0007669"/>
    <property type="project" value="InterPro"/>
</dbReference>
<dbReference type="InterPro" id="IPR050134">
    <property type="entry name" value="NAD-dep_sirtuin_deacylases"/>
</dbReference>
<accession>A0A161JVG3</accession>
<keyword evidence="2" id="KW-0520">NAD</keyword>
<dbReference type="PANTHER" id="PTHR11085:SF10">
    <property type="entry name" value="NAD-DEPENDENT PROTEIN DEACYLASE SIRTUIN-5, MITOCHONDRIAL-RELATED"/>
    <property type="match status" value="1"/>
</dbReference>